<evidence type="ECO:0000313" key="1">
    <source>
        <dbReference type="EMBL" id="MBD2195331.1"/>
    </source>
</evidence>
<keyword evidence="2" id="KW-1185">Reference proteome</keyword>
<evidence type="ECO:0000313" key="2">
    <source>
        <dbReference type="Proteomes" id="UP000658514"/>
    </source>
</evidence>
<dbReference type="EMBL" id="JACJQH010000009">
    <property type="protein sequence ID" value="MBD2195331.1"/>
    <property type="molecule type" value="Genomic_DNA"/>
</dbReference>
<organism evidence="1 2">
    <name type="scientific">Calothrix parietina FACHB-288</name>
    <dbReference type="NCBI Taxonomy" id="2692896"/>
    <lineage>
        <taxon>Bacteria</taxon>
        <taxon>Bacillati</taxon>
        <taxon>Cyanobacteriota</taxon>
        <taxon>Cyanophyceae</taxon>
        <taxon>Nostocales</taxon>
        <taxon>Calotrichaceae</taxon>
        <taxon>Calothrix</taxon>
    </lineage>
</organism>
<reference evidence="1 2" key="1">
    <citation type="journal article" date="2020" name="ISME J.">
        <title>Comparative genomics reveals insights into cyanobacterial evolution and habitat adaptation.</title>
        <authorList>
            <person name="Chen M.Y."/>
            <person name="Teng W.K."/>
            <person name="Zhao L."/>
            <person name="Hu C.X."/>
            <person name="Zhou Y.K."/>
            <person name="Han B.P."/>
            <person name="Song L.R."/>
            <person name="Shu W.S."/>
        </authorList>
    </citation>
    <scope>NUCLEOTIDE SEQUENCE [LARGE SCALE GENOMIC DNA]</scope>
    <source>
        <strain evidence="1 2">FACHB-288</strain>
    </source>
</reference>
<sequence>MNLQIPTFVSPTFARFIASEVQPNSLSKKDITNCLKALGITDPKILTLKWKKELWVQLQLAATSS</sequence>
<accession>A0ABR8A5W8</accession>
<dbReference type="Proteomes" id="UP000658514">
    <property type="component" value="Unassembled WGS sequence"/>
</dbReference>
<dbReference type="RefSeq" id="WP_190539403.1">
    <property type="nucleotide sequence ID" value="NZ_CAWPNO010000128.1"/>
</dbReference>
<protein>
    <submittedName>
        <fullName evidence="1">Uncharacterized protein</fullName>
    </submittedName>
</protein>
<name>A0ABR8A5W8_9CYAN</name>
<proteinExistence type="predicted"/>
<comment type="caution">
    <text evidence="1">The sequence shown here is derived from an EMBL/GenBank/DDBJ whole genome shotgun (WGS) entry which is preliminary data.</text>
</comment>
<gene>
    <name evidence="1" type="ORF">H6G24_07470</name>
</gene>